<feature type="domain" description="JmjC" evidence="10">
    <location>
        <begin position="616"/>
        <end position="1094"/>
    </location>
</feature>
<feature type="region of interest" description="Disordered" evidence="8">
    <location>
        <begin position="1"/>
        <end position="89"/>
    </location>
</feature>
<dbReference type="Gene3D" id="2.60.120.650">
    <property type="entry name" value="Cupin"/>
    <property type="match status" value="2"/>
</dbReference>
<evidence type="ECO:0000313" key="12">
    <source>
        <dbReference type="Proteomes" id="UP000829196"/>
    </source>
</evidence>
<feature type="compositionally biased region" description="Basic and acidic residues" evidence="8">
    <location>
        <begin position="104"/>
        <end position="113"/>
    </location>
</feature>
<dbReference type="SUPFAM" id="SSF51197">
    <property type="entry name" value="Clavaminate synthase-like"/>
    <property type="match status" value="1"/>
</dbReference>
<feature type="region of interest" description="Disordered" evidence="8">
    <location>
        <begin position="882"/>
        <end position="940"/>
    </location>
</feature>
<keyword evidence="6" id="KW-0539">Nucleus</keyword>
<protein>
    <recommendedName>
        <fullName evidence="13">Lysine-specific demethylase JMJ25-like</fullName>
    </recommendedName>
</protein>
<evidence type="ECO:0000256" key="6">
    <source>
        <dbReference type="ARBA" id="ARBA00023242"/>
    </source>
</evidence>
<evidence type="ECO:0000313" key="11">
    <source>
        <dbReference type="EMBL" id="KAI0488751.1"/>
    </source>
</evidence>
<dbReference type="InterPro" id="IPR001841">
    <property type="entry name" value="Znf_RING"/>
</dbReference>
<dbReference type="GO" id="GO:0000785">
    <property type="term" value="C:chromatin"/>
    <property type="evidence" value="ECO:0007669"/>
    <property type="project" value="TreeGrafter"/>
</dbReference>
<dbReference type="GO" id="GO:0008270">
    <property type="term" value="F:zinc ion binding"/>
    <property type="evidence" value="ECO:0007669"/>
    <property type="project" value="UniProtKB-KW"/>
</dbReference>
<keyword evidence="3" id="KW-0479">Metal-binding</keyword>
<evidence type="ECO:0000256" key="8">
    <source>
        <dbReference type="SAM" id="MobiDB-lite"/>
    </source>
</evidence>
<dbReference type="PROSITE" id="PS51184">
    <property type="entry name" value="JMJC"/>
    <property type="match status" value="1"/>
</dbReference>
<dbReference type="FunFam" id="2.60.120.650:FF:000033">
    <property type="entry name" value="Transcription factor jumonji (JmjC) domain-containing protein"/>
    <property type="match status" value="1"/>
</dbReference>
<sequence>MSDPESEVSSEFLRPSNGFELGKKKTEDSSSVSNGSGKVEPEEGNGSVSKMEDLRHGDGLSDTKCAEDEYQGEVAAPAEALKEEESDGGIEIVSSVRKRKTMDGSEFEEKLDHMTSSSFKEEELDGGIEIEAPVAKRKRKASLEFEEKHDKMTSSSHCDEVNVGTGIASSVKNRKRKAPINSDYEKNQVTKRKLLIGEDALMCHQCQRNDKGAVVRCMACQRKRYCYPCMKRWYPQLTPDDFAIKCPVCRFNCNCKSCLRMRGISEPPKRVIQEEDKKQNYLYVLRLLLPWFKELRKEQQLEKELEAQIKGIALTELKLQQAPCAKDERVYCNYCSTSIADFHRNCSSCAYDLCLSCCRGLREGCLPGHSSQCGVNTEASEDLLNALLQWRANADGSISCPPEVLGGCGSSLLQLKHILSEDMLFELEEKANGIVGLKSSELTESHENSGACPCFCVSEKIDSDSGSLRKAASREGCEDNLLFCPSASCIPRGELEHFQKHWAKGEPVIVRDVLDLSSGLSWEPMVMWRALREKKVRKVKTENFEVMAIDCLDWCEVEINIHQFFQGYATGRFHQGGWPEMLKLKDWPPSSSFEERLPRHGAEFIATLPLQEYTNPRDGNLNLAVMLPKNVLKPDLGPKTYIAYGFAEELGSGDSVTKLHCDMSDAVNVLTHTTEVSLSKGQLSKIERLKKKKQEAATELHNEGKQDVENAFSNCKDQQALSRGVKSCSDNEKIDGEIHVIDNKPMLMLDCINSDVLSEGKACESTCSEGKACDSTCLLDVTLGKQILELLSDGARFPREGCQPECSVKDEHGEKCDSSVQTTSYAEELVSINESPTVLETNSRTIGDSFIETDLHDDLSLGRNTIECCRTSDSKAEENIQNIDEKSLMSNPPRRGRPRGSNEKRGGRQVFSSSSGNSGIVDSEKKQRKRRIQEVSEISAEEKKGKTMKFMKENDSAIMFGKEEDPFPDDMMNGEHIEGGALWDIFRREDVPKLEEYLRQHFREFKHIYDSPVTKVFHPILDQSFYLSMDHKRKLKEEYGIEPWSFVQKLGEAVFIPAGCPHQVRNLKSCIKVALDFVSPENVRECVRLTEEFRMLPRDHRAKEDKLEVKKIALHAFIHVVKALDKLQVQSTKKGKGHVEYS</sequence>
<name>A0A8T3A3H9_DENNO</name>
<dbReference type="AlphaFoldDB" id="A0A8T3A3H9"/>
<dbReference type="OrthoDB" id="1667110at2759"/>
<dbReference type="InterPro" id="IPR045109">
    <property type="entry name" value="LSDs-like"/>
</dbReference>
<dbReference type="GO" id="GO:0032454">
    <property type="term" value="F:histone H3K9 demethylase activity"/>
    <property type="evidence" value="ECO:0007669"/>
    <property type="project" value="InterPro"/>
</dbReference>
<gene>
    <name evidence="11" type="ORF">KFK09_028590</name>
</gene>
<dbReference type="Pfam" id="PF02373">
    <property type="entry name" value="JmjC"/>
    <property type="match status" value="1"/>
</dbReference>
<dbReference type="Pfam" id="PF10497">
    <property type="entry name" value="zf-4CXXC_R1"/>
    <property type="match status" value="1"/>
</dbReference>
<keyword evidence="4" id="KW-0805">Transcription regulation</keyword>
<dbReference type="GO" id="GO:0031490">
    <property type="term" value="F:chromatin DNA binding"/>
    <property type="evidence" value="ECO:0007669"/>
    <property type="project" value="TreeGrafter"/>
</dbReference>
<dbReference type="PANTHER" id="PTHR12549">
    <property type="entry name" value="JMJC DOMAIN-CONTAINING HISTONE DEMETHYLATION PROTEIN"/>
    <property type="match status" value="1"/>
</dbReference>
<comment type="similarity">
    <text evidence="2">Belongs to the JARID1 histone demethylase family.</text>
</comment>
<organism evidence="11 12">
    <name type="scientific">Dendrobium nobile</name>
    <name type="common">Orchid</name>
    <dbReference type="NCBI Taxonomy" id="94219"/>
    <lineage>
        <taxon>Eukaryota</taxon>
        <taxon>Viridiplantae</taxon>
        <taxon>Streptophyta</taxon>
        <taxon>Embryophyta</taxon>
        <taxon>Tracheophyta</taxon>
        <taxon>Spermatophyta</taxon>
        <taxon>Magnoliopsida</taxon>
        <taxon>Liliopsida</taxon>
        <taxon>Asparagales</taxon>
        <taxon>Orchidaceae</taxon>
        <taxon>Epidendroideae</taxon>
        <taxon>Malaxideae</taxon>
        <taxon>Dendrobiinae</taxon>
        <taxon>Dendrobium</taxon>
    </lineage>
</organism>
<keyword evidence="12" id="KW-1185">Reference proteome</keyword>
<evidence type="ECO:0000259" key="10">
    <source>
        <dbReference type="PROSITE" id="PS51184"/>
    </source>
</evidence>
<keyword evidence="5" id="KW-0804">Transcription</keyword>
<evidence type="ECO:0008006" key="13">
    <source>
        <dbReference type="Google" id="ProtNLM"/>
    </source>
</evidence>
<keyword evidence="7" id="KW-0862">Zinc</keyword>
<evidence type="ECO:0000256" key="1">
    <source>
        <dbReference type="ARBA" id="ARBA00004123"/>
    </source>
</evidence>
<feature type="domain" description="RING-type" evidence="9">
    <location>
        <begin position="203"/>
        <end position="250"/>
    </location>
</feature>
<dbReference type="PROSITE" id="PS50089">
    <property type="entry name" value="ZF_RING_2"/>
    <property type="match status" value="1"/>
</dbReference>
<reference evidence="11" key="1">
    <citation type="journal article" date="2022" name="Front. Genet.">
        <title>Chromosome-Scale Assembly of the Dendrobium nobile Genome Provides Insights Into the Molecular Mechanism of the Biosynthesis of the Medicinal Active Ingredient of Dendrobium.</title>
        <authorList>
            <person name="Xu Q."/>
            <person name="Niu S.-C."/>
            <person name="Li K.-L."/>
            <person name="Zheng P.-J."/>
            <person name="Zhang X.-J."/>
            <person name="Jia Y."/>
            <person name="Liu Y."/>
            <person name="Niu Y.-X."/>
            <person name="Yu L.-H."/>
            <person name="Chen D.-F."/>
            <person name="Zhang G.-Q."/>
        </authorList>
    </citation>
    <scope>NUCLEOTIDE SEQUENCE</scope>
    <source>
        <tissue evidence="11">Leaf</tissue>
    </source>
</reference>
<dbReference type="SMART" id="SM00558">
    <property type="entry name" value="JmjC"/>
    <property type="match status" value="1"/>
</dbReference>
<keyword evidence="7" id="KW-0863">Zinc-finger</keyword>
<evidence type="ECO:0000256" key="7">
    <source>
        <dbReference type="PROSITE-ProRule" id="PRU00175"/>
    </source>
</evidence>
<evidence type="ECO:0000256" key="4">
    <source>
        <dbReference type="ARBA" id="ARBA00023015"/>
    </source>
</evidence>
<evidence type="ECO:0000256" key="3">
    <source>
        <dbReference type="ARBA" id="ARBA00022723"/>
    </source>
</evidence>
<dbReference type="EMBL" id="JAGYWB010000019">
    <property type="protein sequence ID" value="KAI0488751.1"/>
    <property type="molecule type" value="Genomic_DNA"/>
</dbReference>
<evidence type="ECO:0000259" key="9">
    <source>
        <dbReference type="PROSITE" id="PS50089"/>
    </source>
</evidence>
<evidence type="ECO:0000256" key="2">
    <source>
        <dbReference type="ARBA" id="ARBA00006801"/>
    </source>
</evidence>
<dbReference type="GO" id="GO:0000118">
    <property type="term" value="C:histone deacetylase complex"/>
    <property type="evidence" value="ECO:0007669"/>
    <property type="project" value="TreeGrafter"/>
</dbReference>
<evidence type="ECO:0000256" key="5">
    <source>
        <dbReference type="ARBA" id="ARBA00023163"/>
    </source>
</evidence>
<comment type="caution">
    <text evidence="11">The sequence shown here is derived from an EMBL/GenBank/DDBJ whole genome shotgun (WGS) entry which is preliminary data.</text>
</comment>
<dbReference type="PANTHER" id="PTHR12549:SF11">
    <property type="entry name" value="LYSINE-SPECIFIC DEMETHYLASE JMJ25"/>
    <property type="match status" value="1"/>
</dbReference>
<dbReference type="InterPro" id="IPR018866">
    <property type="entry name" value="Znf-4CXXC_R1"/>
</dbReference>
<feature type="region of interest" description="Disordered" evidence="8">
    <location>
        <begin position="104"/>
        <end position="123"/>
    </location>
</feature>
<dbReference type="InterPro" id="IPR003347">
    <property type="entry name" value="JmjC_dom"/>
</dbReference>
<comment type="subcellular location">
    <subcellularLocation>
        <location evidence="1">Nucleus</location>
    </subcellularLocation>
</comment>
<feature type="compositionally biased region" description="Basic and acidic residues" evidence="8">
    <location>
        <begin position="50"/>
        <end position="67"/>
    </location>
</feature>
<dbReference type="GO" id="GO:0006357">
    <property type="term" value="P:regulation of transcription by RNA polymerase II"/>
    <property type="evidence" value="ECO:0007669"/>
    <property type="project" value="TreeGrafter"/>
</dbReference>
<dbReference type="Proteomes" id="UP000829196">
    <property type="component" value="Unassembled WGS sequence"/>
</dbReference>
<dbReference type="GO" id="GO:0003712">
    <property type="term" value="F:transcription coregulator activity"/>
    <property type="evidence" value="ECO:0007669"/>
    <property type="project" value="TreeGrafter"/>
</dbReference>
<accession>A0A8T3A3H9</accession>
<proteinExistence type="inferred from homology"/>